<feature type="domain" description="TRAP C4-dicarboxylate transport system permease DctM subunit" evidence="2">
    <location>
        <begin position="1"/>
        <end position="101"/>
    </location>
</feature>
<keyword evidence="1" id="KW-0812">Transmembrane</keyword>
<feature type="transmembrane region" description="Helical" evidence="1">
    <location>
        <begin position="134"/>
        <end position="150"/>
    </location>
</feature>
<name>A0A645BWF3_9ZZZZ</name>
<dbReference type="InterPro" id="IPR010656">
    <property type="entry name" value="DctM"/>
</dbReference>
<evidence type="ECO:0000259" key="2">
    <source>
        <dbReference type="Pfam" id="PF06808"/>
    </source>
</evidence>
<protein>
    <recommendedName>
        <fullName evidence="2">TRAP C4-dicarboxylate transport system permease DctM subunit domain-containing protein</fullName>
    </recommendedName>
</protein>
<dbReference type="PANTHER" id="PTHR43849">
    <property type="entry name" value="BLL3936 PROTEIN"/>
    <property type="match status" value="1"/>
</dbReference>
<keyword evidence="1" id="KW-1133">Transmembrane helix</keyword>
<feature type="transmembrane region" description="Helical" evidence="1">
    <location>
        <begin position="7"/>
        <end position="29"/>
    </location>
</feature>
<reference evidence="3" key="1">
    <citation type="submission" date="2019-08" db="EMBL/GenBank/DDBJ databases">
        <authorList>
            <person name="Kucharzyk K."/>
            <person name="Murdoch R.W."/>
            <person name="Higgins S."/>
            <person name="Loffler F."/>
        </authorList>
    </citation>
    <scope>NUCLEOTIDE SEQUENCE</scope>
</reference>
<feature type="transmembrane region" description="Helical" evidence="1">
    <location>
        <begin position="105"/>
        <end position="127"/>
    </location>
</feature>
<proteinExistence type="predicted"/>
<accession>A0A645BWF3</accession>
<organism evidence="3">
    <name type="scientific">bioreactor metagenome</name>
    <dbReference type="NCBI Taxonomy" id="1076179"/>
    <lineage>
        <taxon>unclassified sequences</taxon>
        <taxon>metagenomes</taxon>
        <taxon>ecological metagenomes</taxon>
    </lineage>
</organism>
<dbReference type="Pfam" id="PF06808">
    <property type="entry name" value="DctM"/>
    <property type="match status" value="1"/>
</dbReference>
<keyword evidence="1" id="KW-0472">Membrane</keyword>
<feature type="transmembrane region" description="Helical" evidence="1">
    <location>
        <begin position="156"/>
        <end position="174"/>
    </location>
</feature>
<dbReference type="EMBL" id="VSSQ01022921">
    <property type="protein sequence ID" value="MPM69517.1"/>
    <property type="molecule type" value="Genomic_DNA"/>
</dbReference>
<feature type="transmembrane region" description="Helical" evidence="1">
    <location>
        <begin position="77"/>
        <end position="93"/>
    </location>
</feature>
<gene>
    <name evidence="3" type="ORF">SDC9_116462</name>
</gene>
<dbReference type="AlphaFoldDB" id="A0A645BWF3"/>
<sequence>MITSLVLGMGLPTSAAYMILAVLVAPAIVTMGASQLSAHLFILYFGALSTITPPVALSTFAAAGIAKAGIWETGRDAMILAATGFIIPFVFVYNDELLMLGSAGAILWAFVTAAVGCGVLSVALMGWGGVRMHIISRILLFPCAIMLFQAKPLWMNLAGFAVAAVIIGLELMLAKRGGLSTKGA</sequence>
<evidence type="ECO:0000256" key="1">
    <source>
        <dbReference type="SAM" id="Phobius"/>
    </source>
</evidence>
<comment type="caution">
    <text evidence="3">The sequence shown here is derived from an EMBL/GenBank/DDBJ whole genome shotgun (WGS) entry which is preliminary data.</text>
</comment>
<evidence type="ECO:0000313" key="3">
    <source>
        <dbReference type="EMBL" id="MPM69517.1"/>
    </source>
</evidence>
<dbReference type="PANTHER" id="PTHR43849:SF2">
    <property type="entry name" value="BLL3936 PROTEIN"/>
    <property type="match status" value="1"/>
</dbReference>
<feature type="transmembrane region" description="Helical" evidence="1">
    <location>
        <begin position="41"/>
        <end position="65"/>
    </location>
</feature>